<comment type="caution">
    <text evidence="1">The sequence shown here is derived from an EMBL/GenBank/DDBJ whole genome shotgun (WGS) entry which is preliminary data.</text>
</comment>
<evidence type="ECO:0000313" key="2">
    <source>
        <dbReference type="Proteomes" id="UP000824120"/>
    </source>
</evidence>
<evidence type="ECO:0000313" key="1">
    <source>
        <dbReference type="EMBL" id="KAG5619248.1"/>
    </source>
</evidence>
<accession>A0A9J6A4C6</accession>
<dbReference type="EMBL" id="JACXVP010000003">
    <property type="protein sequence ID" value="KAG5619248.1"/>
    <property type="molecule type" value="Genomic_DNA"/>
</dbReference>
<proteinExistence type="predicted"/>
<name>A0A9J6A4C6_SOLCO</name>
<reference evidence="1 2" key="1">
    <citation type="submission" date="2020-09" db="EMBL/GenBank/DDBJ databases">
        <title>De no assembly of potato wild relative species, Solanum commersonii.</title>
        <authorList>
            <person name="Cho K."/>
        </authorList>
    </citation>
    <scope>NUCLEOTIDE SEQUENCE [LARGE SCALE GENOMIC DNA]</scope>
    <source>
        <strain evidence="1">LZ3.2</strain>
        <tissue evidence="1">Leaf</tissue>
    </source>
</reference>
<dbReference type="Proteomes" id="UP000824120">
    <property type="component" value="Chromosome 3"/>
</dbReference>
<gene>
    <name evidence="1" type="ORF">H5410_019072</name>
</gene>
<keyword evidence="2" id="KW-1185">Reference proteome</keyword>
<protein>
    <submittedName>
        <fullName evidence="1">Uncharacterized protein</fullName>
    </submittedName>
</protein>
<dbReference type="AlphaFoldDB" id="A0A9J6A4C6"/>
<organism evidence="1 2">
    <name type="scientific">Solanum commersonii</name>
    <name type="common">Commerson's wild potato</name>
    <name type="synonym">Commerson's nightshade</name>
    <dbReference type="NCBI Taxonomy" id="4109"/>
    <lineage>
        <taxon>Eukaryota</taxon>
        <taxon>Viridiplantae</taxon>
        <taxon>Streptophyta</taxon>
        <taxon>Embryophyta</taxon>
        <taxon>Tracheophyta</taxon>
        <taxon>Spermatophyta</taxon>
        <taxon>Magnoliopsida</taxon>
        <taxon>eudicotyledons</taxon>
        <taxon>Gunneridae</taxon>
        <taxon>Pentapetalae</taxon>
        <taxon>asterids</taxon>
        <taxon>lamiids</taxon>
        <taxon>Solanales</taxon>
        <taxon>Solanaceae</taxon>
        <taxon>Solanoideae</taxon>
        <taxon>Solaneae</taxon>
        <taxon>Solanum</taxon>
    </lineage>
</organism>
<sequence>MGLEESSETLLAIELQGFLEKLKAFHEGLMLAISKNLIVSDIETDATDIIKMLEHPPPLSILFSPFAGNQSVLSSNVLTHNRVLAGNAPNHTQSAFATSSELLDVVIANNANVIA</sequence>